<evidence type="ECO:0000313" key="1">
    <source>
        <dbReference type="EMBL" id="JAE37987.1"/>
    </source>
</evidence>
<organism evidence="1">
    <name type="scientific">Arundo donax</name>
    <name type="common">Giant reed</name>
    <name type="synonym">Donax arundinaceus</name>
    <dbReference type="NCBI Taxonomy" id="35708"/>
    <lineage>
        <taxon>Eukaryota</taxon>
        <taxon>Viridiplantae</taxon>
        <taxon>Streptophyta</taxon>
        <taxon>Embryophyta</taxon>
        <taxon>Tracheophyta</taxon>
        <taxon>Spermatophyta</taxon>
        <taxon>Magnoliopsida</taxon>
        <taxon>Liliopsida</taxon>
        <taxon>Poales</taxon>
        <taxon>Poaceae</taxon>
        <taxon>PACMAD clade</taxon>
        <taxon>Arundinoideae</taxon>
        <taxon>Arundineae</taxon>
        <taxon>Arundo</taxon>
    </lineage>
</organism>
<dbReference type="EMBL" id="GBRH01159909">
    <property type="protein sequence ID" value="JAE37987.1"/>
    <property type="molecule type" value="Transcribed_RNA"/>
</dbReference>
<proteinExistence type="predicted"/>
<name>A0A0A9HMK8_ARUDO</name>
<dbReference type="AlphaFoldDB" id="A0A0A9HMK8"/>
<reference evidence="1" key="2">
    <citation type="journal article" date="2015" name="Data Brief">
        <title>Shoot transcriptome of the giant reed, Arundo donax.</title>
        <authorList>
            <person name="Barrero R.A."/>
            <person name="Guerrero F.D."/>
            <person name="Moolhuijzen P."/>
            <person name="Goolsby J.A."/>
            <person name="Tidwell J."/>
            <person name="Bellgard S.E."/>
            <person name="Bellgard M.I."/>
        </authorList>
    </citation>
    <scope>NUCLEOTIDE SEQUENCE</scope>
    <source>
        <tissue evidence="1">Shoot tissue taken approximately 20 cm above the soil surface</tissue>
    </source>
</reference>
<sequence length="25" mass="3162">MMLTYLLFFFFCLEGWNRDRKTLSE</sequence>
<reference evidence="1" key="1">
    <citation type="submission" date="2014-09" db="EMBL/GenBank/DDBJ databases">
        <authorList>
            <person name="Magalhaes I.L.F."/>
            <person name="Oliveira U."/>
            <person name="Santos F.R."/>
            <person name="Vidigal T.H.D.A."/>
            <person name="Brescovit A.D."/>
            <person name="Santos A.J."/>
        </authorList>
    </citation>
    <scope>NUCLEOTIDE SEQUENCE</scope>
    <source>
        <tissue evidence="1">Shoot tissue taken approximately 20 cm above the soil surface</tissue>
    </source>
</reference>
<accession>A0A0A9HMK8</accession>
<protein>
    <submittedName>
        <fullName evidence="1">Uncharacterized protein</fullName>
    </submittedName>
</protein>